<gene>
    <name evidence="8" type="primary">RIF1</name>
    <name evidence="8" type="ORF">GWK47_047614</name>
</gene>
<dbReference type="OrthoDB" id="5399929at2759"/>
<reference evidence="8" key="1">
    <citation type="submission" date="2020-07" db="EMBL/GenBank/DDBJ databases">
        <title>The High-quality genome of the commercially important snow crab, Chionoecetes opilio.</title>
        <authorList>
            <person name="Jeong J.-H."/>
            <person name="Ryu S."/>
        </authorList>
    </citation>
    <scope>NUCLEOTIDE SEQUENCE</scope>
    <source>
        <strain evidence="8">MADBK_172401_WGS</strain>
        <tissue evidence="8">Digestive gland</tissue>
    </source>
</reference>
<dbReference type="GO" id="GO:0140445">
    <property type="term" value="C:chromosome, telomeric repeat region"/>
    <property type="evidence" value="ECO:0007669"/>
    <property type="project" value="TreeGrafter"/>
</dbReference>
<dbReference type="PANTHER" id="PTHR22928:SF3">
    <property type="entry name" value="TELOMERE-ASSOCIATED PROTEIN RIF1"/>
    <property type="match status" value="1"/>
</dbReference>
<protein>
    <submittedName>
        <fullName evidence="8">Telomere-associated protein RIF1</fullName>
    </submittedName>
</protein>
<keyword evidence="3" id="KW-0158">Chromosome</keyword>
<evidence type="ECO:0000256" key="1">
    <source>
        <dbReference type="ARBA" id="ARBA00004123"/>
    </source>
</evidence>
<evidence type="ECO:0000256" key="3">
    <source>
        <dbReference type="ARBA" id="ARBA00022454"/>
    </source>
</evidence>
<evidence type="ECO:0000256" key="2">
    <source>
        <dbReference type="ARBA" id="ARBA00004574"/>
    </source>
</evidence>
<proteinExistence type="predicted"/>
<feature type="domain" description="Telomere-associated protein Rif1 N-terminal" evidence="7">
    <location>
        <begin position="19"/>
        <end position="361"/>
    </location>
</feature>
<evidence type="ECO:0000256" key="4">
    <source>
        <dbReference type="ARBA" id="ARBA00022895"/>
    </source>
</evidence>
<evidence type="ECO:0000313" key="8">
    <source>
        <dbReference type="EMBL" id="KAG0720846.1"/>
    </source>
</evidence>
<dbReference type="PANTHER" id="PTHR22928">
    <property type="entry name" value="TELOMERE-ASSOCIATED PROTEIN RIF1"/>
    <property type="match status" value="1"/>
</dbReference>
<keyword evidence="9" id="KW-1185">Reference proteome</keyword>
<dbReference type="Gene3D" id="1.25.10.10">
    <property type="entry name" value="Leucine-rich Repeat Variant"/>
    <property type="match status" value="1"/>
</dbReference>
<organism evidence="8 9">
    <name type="scientific">Chionoecetes opilio</name>
    <name type="common">Atlantic snow crab</name>
    <name type="synonym">Cancer opilio</name>
    <dbReference type="NCBI Taxonomy" id="41210"/>
    <lineage>
        <taxon>Eukaryota</taxon>
        <taxon>Metazoa</taxon>
        <taxon>Ecdysozoa</taxon>
        <taxon>Arthropoda</taxon>
        <taxon>Crustacea</taxon>
        <taxon>Multicrustacea</taxon>
        <taxon>Malacostraca</taxon>
        <taxon>Eumalacostraca</taxon>
        <taxon>Eucarida</taxon>
        <taxon>Decapoda</taxon>
        <taxon>Pleocyemata</taxon>
        <taxon>Brachyura</taxon>
        <taxon>Eubrachyura</taxon>
        <taxon>Majoidea</taxon>
        <taxon>Majidae</taxon>
        <taxon>Chionoecetes</taxon>
    </lineage>
</organism>
<sequence>MMEGRQQAITGAMTGAGAGERREAYNNLSNLFAENGNALDWNEHIFAAETRQVLQNLKVDLTSHKDEEVHEAAGLCVHLLASPSFLAHVGAAEQKDLCDILVTTLKTNKSRKITDIVLQSLAKSRLKREAYLGDLQDTFKILREILQMKDLSASVVCEALQVVLILLNAEPGAAVRLGTSWFPSTFSKMFHANLKVRNSALEVTAKVRETMEEMATPGVRSDLITMVMADLKDKYCKDMARMVLGGSYTILQVWREVVSLLGTELHSMRSLTNLLLNVVEKAFKISEPEVRVESFNTWRVIIDNFALDKNTLTHQKKLQLLLAPLKVSNSRTEEVCSTKLHIWWHLVCLLADQKCLAANFDLAAVPLLQFCFIGGLSSERDKVGRSNRNLIMSGAVSSPHRTFSTLHGAHAEILAQLLTSDTNVPKYKHSSVIHHHLMSPALFMRHYPLLLRCFSETVQTLDFKDVQQNTLGKHIFSSLLGHIRAATVPNVQKKEVVDVVLNSHQYHIPACGSVDAQDIMCGTLSNHLITQLCRPPLLHHALTDSNFVCVWSTVLENSQPVTGKLRFLQAAVQELSASAVPFLCPGDPLVLCDLWNAVLRQMLAHIDQVATTGDCEDSEPDWACVCSVLHFPVIHATEAFSCAPFDIFQHIMETWRLLWHKLTLLTSSTRTVEPNSEVEHVASTLLAFCQDHNTSTRLTSTWPSTS</sequence>
<name>A0A8J4YBS7_CHIOP</name>
<dbReference type="InterPro" id="IPR022031">
    <property type="entry name" value="Rif1_N"/>
</dbReference>
<dbReference type="EMBL" id="JACEEZ010012136">
    <property type="protein sequence ID" value="KAG0720846.1"/>
    <property type="molecule type" value="Genomic_DNA"/>
</dbReference>
<comment type="subcellular location">
    <subcellularLocation>
        <location evidence="2">Chromosome</location>
        <location evidence="2">Telomere</location>
    </subcellularLocation>
    <subcellularLocation>
        <location evidence="1">Nucleus</location>
    </subcellularLocation>
</comment>
<dbReference type="InterPro" id="IPR011989">
    <property type="entry name" value="ARM-like"/>
</dbReference>
<keyword evidence="6" id="KW-0131">Cell cycle</keyword>
<dbReference type="InterPro" id="IPR016024">
    <property type="entry name" value="ARM-type_fold"/>
</dbReference>
<comment type="caution">
    <text evidence="8">The sequence shown here is derived from an EMBL/GenBank/DDBJ whole genome shotgun (WGS) entry which is preliminary data.</text>
</comment>
<keyword evidence="4" id="KW-0779">Telomere</keyword>
<dbReference type="SUPFAM" id="SSF48371">
    <property type="entry name" value="ARM repeat"/>
    <property type="match status" value="1"/>
</dbReference>
<dbReference type="GO" id="GO:0005634">
    <property type="term" value="C:nucleus"/>
    <property type="evidence" value="ECO:0007669"/>
    <property type="project" value="UniProtKB-SubCell"/>
</dbReference>
<dbReference type="GO" id="GO:0000723">
    <property type="term" value="P:telomere maintenance"/>
    <property type="evidence" value="ECO:0007669"/>
    <property type="project" value="TreeGrafter"/>
</dbReference>
<dbReference type="Proteomes" id="UP000770661">
    <property type="component" value="Unassembled WGS sequence"/>
</dbReference>
<evidence type="ECO:0000256" key="6">
    <source>
        <dbReference type="ARBA" id="ARBA00023306"/>
    </source>
</evidence>
<evidence type="ECO:0000313" key="9">
    <source>
        <dbReference type="Proteomes" id="UP000770661"/>
    </source>
</evidence>
<dbReference type="Pfam" id="PF12231">
    <property type="entry name" value="Rif1_N"/>
    <property type="match status" value="1"/>
</dbReference>
<evidence type="ECO:0000256" key="5">
    <source>
        <dbReference type="ARBA" id="ARBA00023242"/>
    </source>
</evidence>
<accession>A0A8J4YBS7</accession>
<dbReference type="AlphaFoldDB" id="A0A8J4YBS7"/>
<keyword evidence="5" id="KW-0539">Nucleus</keyword>
<evidence type="ECO:0000259" key="7">
    <source>
        <dbReference type="Pfam" id="PF12231"/>
    </source>
</evidence>